<dbReference type="InterPro" id="IPR006523">
    <property type="entry name" value="RinA"/>
</dbReference>
<protein>
    <submittedName>
        <fullName evidence="1">RinA family transcriptional activator</fullName>
    </submittedName>
</protein>
<accession>A0AA49X409</accession>
<proteinExistence type="predicted"/>
<sequence>MGLRKSTQRYLESELSNYRHIDKDIQRVREEVLNPWQPTDTNIGGDRVHSNVSVTEIKATRVVNDRRLSQLARMKSAIDIVYQTSSKESQQLMDIYYFKKPRTLNLTGVAQEICVSKSTAYELRKEILIRLADELGIMH</sequence>
<organism evidence="1">
    <name type="scientific">Staphylococcus phage HS14</name>
    <dbReference type="NCBI Taxonomy" id="3056404"/>
    <lineage>
        <taxon>Viruses</taxon>
    </lineage>
</organism>
<reference evidence="1" key="1">
    <citation type="submission" date="2023-04" db="EMBL/GenBank/DDBJ databases">
        <title>The human skin virome in hidradenitis suppurativa patients.</title>
        <authorList>
            <person name="Jansen D."/>
        </authorList>
    </citation>
    <scope>NUCLEOTIDE SEQUENCE</scope>
    <source>
        <strain evidence="1">VC3_JansenPhageK</strain>
    </source>
</reference>
<dbReference type="NCBIfam" id="TIGR01636">
    <property type="entry name" value="phage_rinA"/>
    <property type="match status" value="1"/>
</dbReference>
<evidence type="ECO:0000313" key="1">
    <source>
        <dbReference type="EMBL" id="WLJ25955.1"/>
    </source>
</evidence>
<name>A0AA49X409_9VIRU</name>
<dbReference type="EMBL" id="OQ890320">
    <property type="protein sequence ID" value="WLJ25955.1"/>
    <property type="molecule type" value="Genomic_DNA"/>
</dbReference>